<keyword evidence="4" id="KW-0408">Iron</keyword>
<dbReference type="Gene3D" id="1.10.630.10">
    <property type="entry name" value="Cytochrome P450"/>
    <property type="match status" value="2"/>
</dbReference>
<dbReference type="AlphaFoldDB" id="A0A9J7X030"/>
<dbReference type="PANTHER" id="PTHR24300">
    <property type="entry name" value="CYTOCHROME P450 508A4-RELATED"/>
    <property type="match status" value="1"/>
</dbReference>
<dbReference type="GeneTree" id="ENSGT00940000162649"/>
<dbReference type="GO" id="GO:0005506">
    <property type="term" value="F:iron ion binding"/>
    <property type="evidence" value="ECO:0007669"/>
    <property type="project" value="InterPro"/>
</dbReference>
<dbReference type="InterPro" id="IPR002401">
    <property type="entry name" value="Cyt_P450_E_grp-I"/>
</dbReference>
<organism evidence="5 6">
    <name type="scientific">Cyprinus carpio carpio</name>
    <dbReference type="NCBI Taxonomy" id="630221"/>
    <lineage>
        <taxon>Eukaryota</taxon>
        <taxon>Metazoa</taxon>
        <taxon>Chordata</taxon>
        <taxon>Craniata</taxon>
        <taxon>Vertebrata</taxon>
        <taxon>Euteleostomi</taxon>
        <taxon>Actinopterygii</taxon>
        <taxon>Neopterygii</taxon>
        <taxon>Teleostei</taxon>
        <taxon>Ostariophysi</taxon>
        <taxon>Cypriniformes</taxon>
        <taxon>Cyprinidae</taxon>
        <taxon>Cyprininae</taxon>
        <taxon>Cyprinus</taxon>
    </lineage>
</organism>
<accession>A0A9J7X030</accession>
<dbReference type="Proteomes" id="UP001108240">
    <property type="component" value="Unplaced"/>
</dbReference>
<dbReference type="GO" id="GO:0020037">
    <property type="term" value="F:heme binding"/>
    <property type="evidence" value="ECO:0007669"/>
    <property type="project" value="InterPro"/>
</dbReference>
<evidence type="ECO:0000256" key="2">
    <source>
        <dbReference type="ARBA" id="ARBA00010617"/>
    </source>
</evidence>
<evidence type="ECO:0000313" key="5">
    <source>
        <dbReference type="Ensembl" id="ENSCCRP00000100393.1"/>
    </source>
</evidence>
<comment type="cofactor">
    <cofactor evidence="1">
        <name>heme</name>
        <dbReference type="ChEBI" id="CHEBI:30413"/>
    </cofactor>
</comment>
<dbReference type="GO" id="GO:0006805">
    <property type="term" value="P:xenobiotic metabolic process"/>
    <property type="evidence" value="ECO:0007669"/>
    <property type="project" value="TreeGrafter"/>
</dbReference>
<dbReference type="InterPro" id="IPR001128">
    <property type="entry name" value="Cyt_P450"/>
</dbReference>
<dbReference type="InterPro" id="IPR050182">
    <property type="entry name" value="Cytochrome_P450_fam2"/>
</dbReference>
<evidence type="ECO:0000313" key="6">
    <source>
        <dbReference type="Proteomes" id="UP001108240"/>
    </source>
</evidence>
<dbReference type="GO" id="GO:0006082">
    <property type="term" value="P:organic acid metabolic process"/>
    <property type="evidence" value="ECO:0007669"/>
    <property type="project" value="TreeGrafter"/>
</dbReference>
<comment type="similarity">
    <text evidence="2">Belongs to the cytochrome P450 family.</text>
</comment>
<dbReference type="PANTHER" id="PTHR24300:SF319">
    <property type="entry name" value="CYTOCHROME P450, FAMILY 2, SUBFAMILY AC, POLYPEPTIDE 1"/>
    <property type="match status" value="1"/>
</dbReference>
<dbReference type="PRINTS" id="PR00463">
    <property type="entry name" value="EP450I"/>
</dbReference>
<dbReference type="Pfam" id="PF00067">
    <property type="entry name" value="p450"/>
    <property type="match status" value="1"/>
</dbReference>
<reference evidence="5" key="1">
    <citation type="submission" date="2025-08" db="UniProtKB">
        <authorList>
            <consortium name="Ensembl"/>
        </authorList>
    </citation>
    <scope>IDENTIFICATION</scope>
</reference>
<dbReference type="GO" id="GO:0005737">
    <property type="term" value="C:cytoplasm"/>
    <property type="evidence" value="ECO:0007669"/>
    <property type="project" value="TreeGrafter"/>
</dbReference>
<proteinExistence type="inferred from homology"/>
<evidence type="ECO:0000256" key="1">
    <source>
        <dbReference type="ARBA" id="ARBA00001971"/>
    </source>
</evidence>
<dbReference type="GO" id="GO:0016712">
    <property type="term" value="F:oxidoreductase activity, acting on paired donors, with incorporation or reduction of molecular oxygen, reduced flavin or flavoprotein as one donor, and incorporation of one atom of oxygen"/>
    <property type="evidence" value="ECO:0007669"/>
    <property type="project" value="TreeGrafter"/>
</dbReference>
<reference evidence="5" key="2">
    <citation type="submission" date="2025-09" db="UniProtKB">
        <authorList>
            <consortium name="Ensembl"/>
        </authorList>
    </citation>
    <scope>IDENTIFICATION</scope>
</reference>
<evidence type="ECO:0000256" key="4">
    <source>
        <dbReference type="ARBA" id="ARBA00023004"/>
    </source>
</evidence>
<name>A0A9J7X030_CYPCA</name>
<keyword evidence="3" id="KW-0479">Metal-binding</keyword>
<sequence>VAKLTFGHFNMGSLWTDSLLQFGPPYITACNISFNLYQMAKQFGPVFTVYFGPKKVVVLGGYKTVKQALINHADEFGDREIMPLFHDLTKGHGKPFETTRLMNYAASSVISSIVYGRRFEYTDPHVRLSGTASVQLYNKFPFLGPWLKNLKLIMNNLALDIKEISELVSSLHQTLNSQDLRGFVDSFLVRMQNAEVFI</sequence>
<dbReference type="SUPFAM" id="SSF48264">
    <property type="entry name" value="Cytochrome P450"/>
    <property type="match status" value="1"/>
</dbReference>
<dbReference type="Ensembl" id="ENSCCRT00000181845.1">
    <property type="protein sequence ID" value="ENSCCRP00000100393.1"/>
    <property type="gene ID" value="ENSCCRG00000066078.1"/>
</dbReference>
<dbReference type="InterPro" id="IPR036396">
    <property type="entry name" value="Cyt_P450_sf"/>
</dbReference>
<protein>
    <submittedName>
        <fullName evidence="5">Cytochrome P450, family 2, subfamily K, polypeptide16</fullName>
    </submittedName>
</protein>
<evidence type="ECO:0000256" key="3">
    <source>
        <dbReference type="ARBA" id="ARBA00022723"/>
    </source>
</evidence>
<keyword evidence="6" id="KW-1185">Reference proteome</keyword>